<protein>
    <recommendedName>
        <fullName evidence="2">Aminotransferase-like plant mobile domain-containing protein</fullName>
    </recommendedName>
</protein>
<name>A0A9I9EJQ6_CUCME</name>
<dbReference type="Gramene" id="MELO3C034677.2.1">
    <property type="protein sequence ID" value="MELO3C034677.2.1"/>
    <property type="gene ID" value="MELO3C034677.2"/>
</dbReference>
<organism evidence="3">
    <name type="scientific">Cucumis melo</name>
    <name type="common">Muskmelon</name>
    <dbReference type="NCBI Taxonomy" id="3656"/>
    <lineage>
        <taxon>Eukaryota</taxon>
        <taxon>Viridiplantae</taxon>
        <taxon>Streptophyta</taxon>
        <taxon>Embryophyta</taxon>
        <taxon>Tracheophyta</taxon>
        <taxon>Spermatophyta</taxon>
        <taxon>Magnoliopsida</taxon>
        <taxon>eudicotyledons</taxon>
        <taxon>Gunneridae</taxon>
        <taxon>Pentapetalae</taxon>
        <taxon>rosids</taxon>
        <taxon>fabids</taxon>
        <taxon>Cucurbitales</taxon>
        <taxon>Cucurbitaceae</taxon>
        <taxon>Benincaseae</taxon>
        <taxon>Cucumis</taxon>
    </lineage>
</organism>
<sequence>MLFAELRIRNDLKDETYLATFLFCWLCLFVFPQKGSFLRSRVFMAASLMATGTIYSLAVLVLANIYHVLGLITKASNPIGRMDFHFPMHYVHG</sequence>
<dbReference type="Pfam" id="PF10536">
    <property type="entry name" value="PMD"/>
    <property type="match status" value="1"/>
</dbReference>
<evidence type="ECO:0000256" key="1">
    <source>
        <dbReference type="SAM" id="Phobius"/>
    </source>
</evidence>
<dbReference type="InterPro" id="IPR019557">
    <property type="entry name" value="AminoTfrase-like_pln_mobile"/>
</dbReference>
<feature type="domain" description="Aminotransferase-like plant mobile" evidence="2">
    <location>
        <begin position="18"/>
        <end position="76"/>
    </location>
</feature>
<dbReference type="AlphaFoldDB" id="A0A9I9EJQ6"/>
<reference evidence="3" key="1">
    <citation type="submission" date="2023-03" db="UniProtKB">
        <authorList>
            <consortium name="EnsemblPlants"/>
        </authorList>
    </citation>
    <scope>IDENTIFICATION</scope>
</reference>
<evidence type="ECO:0000259" key="2">
    <source>
        <dbReference type="Pfam" id="PF10536"/>
    </source>
</evidence>
<keyword evidence="1" id="KW-0812">Transmembrane</keyword>
<evidence type="ECO:0000313" key="3">
    <source>
        <dbReference type="EnsemblPlants" id="MELO3C034677.2.1"/>
    </source>
</evidence>
<feature type="transmembrane region" description="Helical" evidence="1">
    <location>
        <begin position="16"/>
        <end position="33"/>
    </location>
</feature>
<keyword evidence="1" id="KW-0472">Membrane</keyword>
<dbReference type="EnsemblPlants" id="MELO3C034677.2.1">
    <property type="protein sequence ID" value="MELO3C034677.2.1"/>
    <property type="gene ID" value="MELO3C034677.2"/>
</dbReference>
<accession>A0A9I9EJQ6</accession>
<feature type="transmembrane region" description="Helical" evidence="1">
    <location>
        <begin position="53"/>
        <end position="72"/>
    </location>
</feature>
<proteinExistence type="predicted"/>
<keyword evidence="1" id="KW-1133">Transmembrane helix</keyword>